<name>A0AAN4ZYP2_9RHOB</name>
<feature type="region of interest" description="Disordered" evidence="1">
    <location>
        <begin position="64"/>
        <end position="83"/>
    </location>
</feature>
<dbReference type="AlphaFoldDB" id="A0AAN4ZYP2"/>
<evidence type="ECO:0000256" key="1">
    <source>
        <dbReference type="SAM" id="MobiDB-lite"/>
    </source>
</evidence>
<sequence>MANSFSRNLRATQNADLFVIAKDHELARVLDRVVAAPLKFTQEGRAVDDPLYIAHLAPDPPTFSRAARGLNSCTSQTSGGTKG</sequence>
<organism evidence="2 3">
    <name type="scientific">Allgaiera indica</name>
    <dbReference type="NCBI Taxonomy" id="765699"/>
    <lineage>
        <taxon>Bacteria</taxon>
        <taxon>Pseudomonadati</taxon>
        <taxon>Pseudomonadota</taxon>
        <taxon>Alphaproteobacteria</taxon>
        <taxon>Rhodobacterales</taxon>
        <taxon>Paracoccaceae</taxon>
        <taxon>Allgaiera</taxon>
    </lineage>
</organism>
<dbReference type="Proteomes" id="UP000634647">
    <property type="component" value="Unassembled WGS sequence"/>
</dbReference>
<dbReference type="RefSeq" id="WP_160169161.1">
    <property type="nucleotide sequence ID" value="NZ_BNAB01000002.1"/>
</dbReference>
<protein>
    <submittedName>
        <fullName evidence="2">Uncharacterized protein</fullName>
    </submittedName>
</protein>
<reference evidence="2" key="2">
    <citation type="submission" date="2023-06" db="EMBL/GenBank/DDBJ databases">
        <authorList>
            <person name="Sun Q."/>
            <person name="Zhou Y."/>
        </authorList>
    </citation>
    <scope>NUCLEOTIDE SEQUENCE</scope>
    <source>
        <strain evidence="2">CGMCC 1.10859</strain>
    </source>
</reference>
<reference evidence="2" key="1">
    <citation type="journal article" date="2014" name="Int. J. Syst. Evol. Microbiol.">
        <title>Complete genome sequence of Corynebacterium casei LMG S-19264T (=DSM 44701T), isolated from a smear-ripened cheese.</title>
        <authorList>
            <consortium name="US DOE Joint Genome Institute (JGI-PGF)"/>
            <person name="Walter F."/>
            <person name="Albersmeier A."/>
            <person name="Kalinowski J."/>
            <person name="Ruckert C."/>
        </authorList>
    </citation>
    <scope>NUCLEOTIDE SEQUENCE</scope>
    <source>
        <strain evidence="2">CGMCC 1.10859</strain>
    </source>
</reference>
<feature type="compositionally biased region" description="Polar residues" evidence="1">
    <location>
        <begin position="71"/>
        <end position="83"/>
    </location>
</feature>
<evidence type="ECO:0000313" key="3">
    <source>
        <dbReference type="Proteomes" id="UP000634647"/>
    </source>
</evidence>
<gene>
    <name evidence="2" type="ORF">GCM10008024_07790</name>
</gene>
<comment type="caution">
    <text evidence="2">The sequence shown here is derived from an EMBL/GenBank/DDBJ whole genome shotgun (WGS) entry which is preliminary data.</text>
</comment>
<evidence type="ECO:0000313" key="2">
    <source>
        <dbReference type="EMBL" id="GHD99633.1"/>
    </source>
</evidence>
<dbReference type="EMBL" id="BNAB01000002">
    <property type="protein sequence ID" value="GHD99633.1"/>
    <property type="molecule type" value="Genomic_DNA"/>
</dbReference>
<proteinExistence type="predicted"/>
<accession>A0AAN4ZYP2</accession>